<dbReference type="Proteomes" id="UP001596456">
    <property type="component" value="Unassembled WGS sequence"/>
</dbReference>
<dbReference type="EMBL" id="JBHTCM010000018">
    <property type="protein sequence ID" value="MFC7334716.1"/>
    <property type="molecule type" value="Genomic_DNA"/>
</dbReference>
<sequence>MTEKLIIDLPAAADLPVDVRNDQGALRDTLAAGLFRQGRLSPDQARRLMGVSRREFEDRLAALGFPAADETDLAHEAAAASRLAHRRDA</sequence>
<gene>
    <name evidence="1" type="ORF">ACFQPS_16225</name>
</gene>
<evidence type="ECO:0000313" key="2">
    <source>
        <dbReference type="Proteomes" id="UP001596456"/>
    </source>
</evidence>
<comment type="caution">
    <text evidence="1">The sequence shown here is derived from an EMBL/GenBank/DDBJ whole genome shotgun (WGS) entry which is preliminary data.</text>
</comment>
<name>A0ABW2L0N2_9PROT</name>
<keyword evidence="2" id="KW-1185">Reference proteome</keyword>
<dbReference type="Pfam" id="PF03683">
    <property type="entry name" value="UPF0175"/>
    <property type="match status" value="1"/>
</dbReference>
<reference evidence="2" key="1">
    <citation type="journal article" date="2019" name="Int. J. Syst. Evol. Microbiol.">
        <title>The Global Catalogue of Microorganisms (GCM) 10K type strain sequencing project: providing services to taxonomists for standard genome sequencing and annotation.</title>
        <authorList>
            <consortium name="The Broad Institute Genomics Platform"/>
            <consortium name="The Broad Institute Genome Sequencing Center for Infectious Disease"/>
            <person name="Wu L."/>
            <person name="Ma J."/>
        </authorList>
    </citation>
    <scope>NUCLEOTIDE SEQUENCE [LARGE SCALE GENOMIC DNA]</scope>
    <source>
        <strain evidence="2">CGMCC 1.16275</strain>
    </source>
</reference>
<accession>A0ABW2L0N2</accession>
<proteinExistence type="predicted"/>
<dbReference type="InterPro" id="IPR005368">
    <property type="entry name" value="UPF0175"/>
</dbReference>
<protein>
    <submittedName>
        <fullName evidence="1">UPF0175 family protein</fullName>
    </submittedName>
</protein>
<evidence type="ECO:0000313" key="1">
    <source>
        <dbReference type="EMBL" id="MFC7334716.1"/>
    </source>
</evidence>
<organism evidence="1 2">
    <name type="scientific">Rhodocista pekingensis</name>
    <dbReference type="NCBI Taxonomy" id="201185"/>
    <lineage>
        <taxon>Bacteria</taxon>
        <taxon>Pseudomonadati</taxon>
        <taxon>Pseudomonadota</taxon>
        <taxon>Alphaproteobacteria</taxon>
        <taxon>Rhodospirillales</taxon>
        <taxon>Azospirillaceae</taxon>
        <taxon>Rhodocista</taxon>
    </lineage>
</organism>
<dbReference type="RefSeq" id="WP_377360261.1">
    <property type="nucleotide sequence ID" value="NZ_JBHTCM010000018.1"/>
</dbReference>